<dbReference type="GO" id="GO:0016592">
    <property type="term" value="C:mediator complex"/>
    <property type="evidence" value="ECO:0007669"/>
    <property type="project" value="UniProtKB-UniRule"/>
</dbReference>
<evidence type="ECO:0000256" key="4">
    <source>
        <dbReference type="ARBA" id="ARBA00023015"/>
    </source>
</evidence>
<reference evidence="9" key="1">
    <citation type="submission" date="2020-05" db="EMBL/GenBank/DDBJ databases">
        <title>Phylogenomic resolution of chytrid fungi.</title>
        <authorList>
            <person name="Stajich J.E."/>
            <person name="Amses K."/>
            <person name="Simmons R."/>
            <person name="Seto K."/>
            <person name="Myers J."/>
            <person name="Bonds A."/>
            <person name="Quandt C.A."/>
            <person name="Barry K."/>
            <person name="Liu P."/>
            <person name="Grigoriev I."/>
            <person name="Longcore J.E."/>
            <person name="James T.Y."/>
        </authorList>
    </citation>
    <scope>NUCLEOTIDE SEQUENCE</scope>
    <source>
        <strain evidence="9">JEL0476</strain>
    </source>
</reference>
<comment type="similarity">
    <text evidence="2 8">Belongs to the Mediator complex subunit 21 family.</text>
</comment>
<dbReference type="AlphaFoldDB" id="A0AAD5UBL2"/>
<evidence type="ECO:0000313" key="9">
    <source>
        <dbReference type="EMBL" id="KAJ3227817.1"/>
    </source>
</evidence>
<keyword evidence="6 8" id="KW-0804">Transcription</keyword>
<dbReference type="GO" id="GO:0003712">
    <property type="term" value="F:transcription coregulator activity"/>
    <property type="evidence" value="ECO:0007669"/>
    <property type="project" value="TreeGrafter"/>
</dbReference>
<dbReference type="PANTHER" id="PTHR13381">
    <property type="entry name" value="RNA POLYMERASE II HOLOENZYME COMPONENT SRB7"/>
    <property type="match status" value="1"/>
</dbReference>
<dbReference type="InterPro" id="IPR021384">
    <property type="entry name" value="Mediator_Med21"/>
</dbReference>
<evidence type="ECO:0000256" key="8">
    <source>
        <dbReference type="RuleBase" id="RU366036"/>
    </source>
</evidence>
<accession>A0AAD5UBL2</accession>
<comment type="caution">
    <text evidence="9">The sequence shown here is derived from an EMBL/GenBank/DDBJ whole genome shotgun (WGS) entry which is preliminary data.</text>
</comment>
<dbReference type="InterPro" id="IPR037212">
    <property type="entry name" value="Med7/Med21-like"/>
</dbReference>
<evidence type="ECO:0000256" key="6">
    <source>
        <dbReference type="ARBA" id="ARBA00023163"/>
    </source>
</evidence>
<dbReference type="SUPFAM" id="SSF140718">
    <property type="entry name" value="Mediator hinge subcomplex-like"/>
    <property type="match status" value="1"/>
</dbReference>
<evidence type="ECO:0000256" key="7">
    <source>
        <dbReference type="ARBA" id="ARBA00023242"/>
    </source>
</evidence>
<dbReference type="EMBL" id="JADGJW010000010">
    <property type="protein sequence ID" value="KAJ3227817.1"/>
    <property type="molecule type" value="Genomic_DNA"/>
</dbReference>
<comment type="function">
    <text evidence="8">Component of the Mediator complex, a coactivator involved in the regulated transcription of nearly all RNA polymerase II-dependent genes. Mediator functions as a bridge to convey information from gene-specific regulatory proteins to the basal RNA polymerase II transcription machinery. Mediator is recruited to promoters by direct interactions with regulatory proteins and serves as a scaffold for the assembly of a functional preinitiation complex with RNA polymerase II and the general transcription factors.</text>
</comment>
<dbReference type="Gene3D" id="6.10.280.10">
    <property type="entry name" value="Mediator complex, subunit Med21"/>
    <property type="match status" value="1"/>
</dbReference>
<evidence type="ECO:0000313" key="10">
    <source>
        <dbReference type="Proteomes" id="UP001211065"/>
    </source>
</evidence>
<dbReference type="Proteomes" id="UP001211065">
    <property type="component" value="Unassembled WGS sequence"/>
</dbReference>
<organism evidence="9 10">
    <name type="scientific">Clydaea vesicula</name>
    <dbReference type="NCBI Taxonomy" id="447962"/>
    <lineage>
        <taxon>Eukaryota</taxon>
        <taxon>Fungi</taxon>
        <taxon>Fungi incertae sedis</taxon>
        <taxon>Chytridiomycota</taxon>
        <taxon>Chytridiomycota incertae sedis</taxon>
        <taxon>Chytridiomycetes</taxon>
        <taxon>Lobulomycetales</taxon>
        <taxon>Lobulomycetaceae</taxon>
        <taxon>Clydaea</taxon>
    </lineage>
</organism>
<proteinExistence type="inferred from homology"/>
<name>A0AAD5UBL2_9FUNG</name>
<comment type="subunit">
    <text evidence="8">Component of the Mediator complex.</text>
</comment>
<protein>
    <recommendedName>
        <fullName evidence="3 8">Mediator of RNA polymerase II transcription subunit 21</fullName>
    </recommendedName>
</protein>
<keyword evidence="10" id="KW-1185">Reference proteome</keyword>
<evidence type="ECO:0000256" key="2">
    <source>
        <dbReference type="ARBA" id="ARBA00005770"/>
    </source>
</evidence>
<evidence type="ECO:0000256" key="5">
    <source>
        <dbReference type="ARBA" id="ARBA00023159"/>
    </source>
</evidence>
<comment type="subcellular location">
    <subcellularLocation>
        <location evidence="1 8">Nucleus</location>
    </subcellularLocation>
</comment>
<evidence type="ECO:0000256" key="3">
    <source>
        <dbReference type="ARBA" id="ARBA00019691"/>
    </source>
</evidence>
<dbReference type="GO" id="GO:0006357">
    <property type="term" value="P:regulation of transcription by RNA polymerase II"/>
    <property type="evidence" value="ECO:0007669"/>
    <property type="project" value="TreeGrafter"/>
</dbReference>
<sequence length="150" mass="16858">MGDRVTQLQDCIDKLAEILFTSLGVLQRDAPLLQINKDVPITAWTSEQIAQVSLLGKKIKINKHAELAKDSAKDIVETVKVIEFLIDKLPGIDETEQQQLDRLKELEEENLNCGLEMSAEIESAELLLSEVRNTINELISDQTDLFRTAL</sequence>
<keyword evidence="5 8" id="KW-0010">Activator</keyword>
<dbReference type="PANTHER" id="PTHR13381:SF0">
    <property type="entry name" value="MEDIATOR OF RNA POLYMERASE II TRANSCRIPTION SUBUNIT 21"/>
    <property type="match status" value="1"/>
</dbReference>
<keyword evidence="4 8" id="KW-0805">Transcription regulation</keyword>
<evidence type="ECO:0000256" key="1">
    <source>
        <dbReference type="ARBA" id="ARBA00004123"/>
    </source>
</evidence>
<dbReference type="Pfam" id="PF11221">
    <property type="entry name" value="Med21"/>
    <property type="match status" value="1"/>
</dbReference>
<gene>
    <name evidence="9" type="ORF">HK099_000071</name>
</gene>
<keyword evidence="7 8" id="KW-0539">Nucleus</keyword>